<dbReference type="CDD" id="cd00154">
    <property type="entry name" value="Rab"/>
    <property type="match status" value="1"/>
</dbReference>
<gene>
    <name evidence="2" type="primary">Contig2993.g3200</name>
    <name evidence="2" type="ORF">STYLEM_3667</name>
</gene>
<dbReference type="Pfam" id="PF00071">
    <property type="entry name" value="Ras"/>
    <property type="match status" value="1"/>
</dbReference>
<dbReference type="Gene3D" id="3.40.50.300">
    <property type="entry name" value="P-loop containing nucleotide triphosphate hydrolases"/>
    <property type="match status" value="1"/>
</dbReference>
<dbReference type="PROSITE" id="PS51419">
    <property type="entry name" value="RAB"/>
    <property type="match status" value="1"/>
</dbReference>
<protein>
    <submittedName>
        <fullName evidence="2">Ras-related rab-4</fullName>
    </submittedName>
</protein>
<evidence type="ECO:0000256" key="1">
    <source>
        <dbReference type="ARBA" id="ARBA00022741"/>
    </source>
</evidence>
<dbReference type="PANTHER" id="PTHR47978">
    <property type="match status" value="1"/>
</dbReference>
<evidence type="ECO:0000313" key="3">
    <source>
        <dbReference type="Proteomes" id="UP000039865"/>
    </source>
</evidence>
<dbReference type="SMART" id="SM00174">
    <property type="entry name" value="RHO"/>
    <property type="match status" value="1"/>
</dbReference>
<sequence>MNPIGGQQHQELDDYHFKFKISIVGDSGVGKTTFLDAISSTLGSVVENEQSSELHIKTTFYIDDAYQYKIVYFDMPGKERHHKYIHKYVNGSTAILFLFDTTKRTSFEKAEQWINDCEKCDIPIKILVGNKIDLSMTKKNLINPVTKVEAVALARKYGMEYFETCSVGEASIVQVFDHLFNSLLSLIPNPPDPEQLMGKNVVLGKRVLNDVKFKLSLAELLPNYD</sequence>
<evidence type="ECO:0000313" key="2">
    <source>
        <dbReference type="EMBL" id="CDW74685.1"/>
    </source>
</evidence>
<proteinExistence type="predicted"/>
<organism evidence="2 3">
    <name type="scientific">Stylonychia lemnae</name>
    <name type="common">Ciliate</name>
    <dbReference type="NCBI Taxonomy" id="5949"/>
    <lineage>
        <taxon>Eukaryota</taxon>
        <taxon>Sar</taxon>
        <taxon>Alveolata</taxon>
        <taxon>Ciliophora</taxon>
        <taxon>Intramacronucleata</taxon>
        <taxon>Spirotrichea</taxon>
        <taxon>Stichotrichia</taxon>
        <taxon>Sporadotrichida</taxon>
        <taxon>Oxytrichidae</taxon>
        <taxon>Stylonychinae</taxon>
        <taxon>Stylonychia</taxon>
    </lineage>
</organism>
<dbReference type="InParanoid" id="A0A077ZXP9"/>
<keyword evidence="1" id="KW-0547">Nucleotide-binding</keyword>
<dbReference type="SUPFAM" id="SSF52540">
    <property type="entry name" value="P-loop containing nucleoside triphosphate hydrolases"/>
    <property type="match status" value="1"/>
</dbReference>
<dbReference type="OrthoDB" id="5976022at2759"/>
<dbReference type="InterPro" id="IPR005225">
    <property type="entry name" value="Small_GTP-bd"/>
</dbReference>
<reference evidence="2 3" key="1">
    <citation type="submission" date="2014-06" db="EMBL/GenBank/DDBJ databases">
        <authorList>
            <person name="Swart Estienne"/>
        </authorList>
    </citation>
    <scope>NUCLEOTIDE SEQUENCE [LARGE SCALE GENOMIC DNA]</scope>
    <source>
        <strain evidence="2 3">130c</strain>
    </source>
</reference>
<keyword evidence="3" id="KW-1185">Reference proteome</keyword>
<dbReference type="AlphaFoldDB" id="A0A077ZXP9"/>
<dbReference type="SMART" id="SM00173">
    <property type="entry name" value="RAS"/>
    <property type="match status" value="1"/>
</dbReference>
<dbReference type="EMBL" id="CCKQ01003554">
    <property type="protein sequence ID" value="CDW74685.1"/>
    <property type="molecule type" value="Genomic_DNA"/>
</dbReference>
<dbReference type="Proteomes" id="UP000039865">
    <property type="component" value="Unassembled WGS sequence"/>
</dbReference>
<dbReference type="InterPro" id="IPR001806">
    <property type="entry name" value="Small_GTPase"/>
</dbReference>
<dbReference type="GO" id="GO:0003924">
    <property type="term" value="F:GTPase activity"/>
    <property type="evidence" value="ECO:0007669"/>
    <property type="project" value="InterPro"/>
</dbReference>
<dbReference type="OMA" id="WINDCEK"/>
<accession>A0A077ZXP9</accession>
<dbReference type="GO" id="GO:0005525">
    <property type="term" value="F:GTP binding"/>
    <property type="evidence" value="ECO:0007669"/>
    <property type="project" value="InterPro"/>
</dbReference>
<name>A0A077ZXP9_STYLE</name>
<dbReference type="InterPro" id="IPR027417">
    <property type="entry name" value="P-loop_NTPase"/>
</dbReference>
<dbReference type="PRINTS" id="PR00449">
    <property type="entry name" value="RASTRNSFRMNG"/>
</dbReference>
<dbReference type="SMART" id="SM00175">
    <property type="entry name" value="RAB"/>
    <property type="match status" value="1"/>
</dbReference>
<dbReference type="NCBIfam" id="TIGR00231">
    <property type="entry name" value="small_GTP"/>
    <property type="match status" value="1"/>
</dbReference>